<evidence type="ECO:0000313" key="3">
    <source>
        <dbReference type="Proteomes" id="UP000312512"/>
    </source>
</evidence>
<dbReference type="Proteomes" id="UP000312512">
    <property type="component" value="Unassembled WGS sequence"/>
</dbReference>
<dbReference type="EMBL" id="VDLX02000008">
    <property type="protein sequence ID" value="KAB8193055.1"/>
    <property type="molecule type" value="Genomic_DNA"/>
</dbReference>
<organism evidence="2 3">
    <name type="scientific">Nonomuraea phyllanthi</name>
    <dbReference type="NCBI Taxonomy" id="2219224"/>
    <lineage>
        <taxon>Bacteria</taxon>
        <taxon>Bacillati</taxon>
        <taxon>Actinomycetota</taxon>
        <taxon>Actinomycetes</taxon>
        <taxon>Streptosporangiales</taxon>
        <taxon>Streptosporangiaceae</taxon>
        <taxon>Nonomuraea</taxon>
    </lineage>
</organism>
<evidence type="ECO:0000313" key="2">
    <source>
        <dbReference type="EMBL" id="KAB8193055.1"/>
    </source>
</evidence>
<sequence>MSGTLIMTGCAPRGAAAPQPAPNAKAGTSQPAEGDALQESDAPDEGDAPEEGAAEGGSPSATASDGDNLKACADGRCEVRAGAGAKLPVPRKMGVASIRVRSVEPDTVTIVGRYIGNSSSGTCDGSMCESSSSNGEFKVSMGPDSTATQNGLSITVVTVEDGHAVLRLAPA</sequence>
<reference evidence="2 3" key="1">
    <citation type="submission" date="2019-10" db="EMBL/GenBank/DDBJ databases">
        <title>Nonomuraea sp. nov., isolated from Phyllanthus amarus.</title>
        <authorList>
            <person name="Klykleung N."/>
            <person name="Tanasupawat S."/>
        </authorList>
    </citation>
    <scope>NUCLEOTIDE SEQUENCE [LARGE SCALE GENOMIC DNA]</scope>
    <source>
        <strain evidence="2 3">PA1-10</strain>
    </source>
</reference>
<gene>
    <name evidence="2" type="ORF">FH608_022240</name>
</gene>
<feature type="region of interest" description="Disordered" evidence="1">
    <location>
        <begin position="1"/>
        <end position="69"/>
    </location>
</feature>
<keyword evidence="3" id="KW-1185">Reference proteome</keyword>
<name>A0A8E0TBX6_9ACTN</name>
<dbReference type="AlphaFoldDB" id="A0A8E0TBX6"/>
<evidence type="ECO:0000256" key="1">
    <source>
        <dbReference type="SAM" id="MobiDB-lite"/>
    </source>
</evidence>
<comment type="caution">
    <text evidence="2">The sequence shown here is derived from an EMBL/GenBank/DDBJ whole genome shotgun (WGS) entry which is preliminary data.</text>
</comment>
<feature type="compositionally biased region" description="Low complexity" evidence="1">
    <location>
        <begin position="11"/>
        <end position="26"/>
    </location>
</feature>
<accession>A0A8E0TBX6</accession>
<protein>
    <submittedName>
        <fullName evidence="2">Uncharacterized protein</fullName>
    </submittedName>
</protein>
<proteinExistence type="predicted"/>
<feature type="compositionally biased region" description="Acidic residues" evidence="1">
    <location>
        <begin position="36"/>
        <end position="53"/>
    </location>
</feature>